<keyword evidence="2" id="KW-0472">Membrane</keyword>
<feature type="transmembrane region" description="Helical" evidence="2">
    <location>
        <begin position="12"/>
        <end position="29"/>
    </location>
</feature>
<evidence type="ECO:0000313" key="4">
    <source>
        <dbReference type="Proteomes" id="UP001162001"/>
    </source>
</evidence>
<keyword evidence="2" id="KW-0812">Transmembrane</keyword>
<evidence type="ECO:0000256" key="2">
    <source>
        <dbReference type="SAM" id="Phobius"/>
    </source>
</evidence>
<feature type="region of interest" description="Disordered" evidence="1">
    <location>
        <begin position="40"/>
        <end position="87"/>
    </location>
</feature>
<name>A0A7D3QWX4_9VIRU</name>
<sequence>MENPLFNKRNVIVFLVCLLAVFALVWFMLPKTISITLPGQEAASEVKPEAKTEGFTSEEDLAADKDTDKNLPNVNPKTGSLIDGPGFERGDVEGVTQEVMSMIPSNYYFLDDGNAQNDTVVHNLCSKSCCSAQWPTPFKQKYDPYVCANKDQFVPSNIFCNNSFQDSGLMARSG</sequence>
<dbReference type="EMBL" id="MT418680">
    <property type="protein sequence ID" value="QKF93880.1"/>
    <property type="molecule type" value="Genomic_DNA"/>
</dbReference>
<evidence type="ECO:0000313" key="3">
    <source>
        <dbReference type="EMBL" id="QKF93880.1"/>
    </source>
</evidence>
<proteinExistence type="predicted"/>
<reference evidence="3 4" key="1">
    <citation type="submission" date="2020-04" db="EMBL/GenBank/DDBJ databases">
        <title>Advantages and limits of metagenomic assembly and binning of a giant virus.</title>
        <authorList>
            <person name="Schulz F."/>
            <person name="Andreani J."/>
            <person name="Francis R."/>
            <person name="Boudjemaa H."/>
            <person name="Bou Khalil J.Y."/>
            <person name="Lee J."/>
            <person name="La Scola B."/>
            <person name="Woyke T."/>
        </authorList>
    </citation>
    <scope>NUCLEOTIDE SEQUENCE [LARGE SCALE GENOMIC DNA]</scope>
    <source>
        <strain evidence="3 4">FV1/VV64</strain>
    </source>
</reference>
<organism evidence="3 4">
    <name type="scientific">Fadolivirus FV1/VV64</name>
    <dbReference type="NCBI Taxonomy" id="3070911"/>
    <lineage>
        <taxon>Viruses</taxon>
        <taxon>Varidnaviria</taxon>
        <taxon>Bamfordvirae</taxon>
        <taxon>Nucleocytoviricota</taxon>
        <taxon>Megaviricetes</taxon>
        <taxon>Imitervirales</taxon>
        <taxon>Mimiviridae</taxon>
        <taxon>Klosneuvirinae</taxon>
        <taxon>Fadolivirus</taxon>
        <taxon>Fadolivirus algeromassiliense</taxon>
    </lineage>
</organism>
<evidence type="ECO:0000256" key="1">
    <source>
        <dbReference type="SAM" id="MobiDB-lite"/>
    </source>
</evidence>
<keyword evidence="2" id="KW-1133">Transmembrane helix</keyword>
<gene>
    <name evidence="3" type="ORF">Fadolivirus_1_422</name>
</gene>
<keyword evidence="4" id="KW-1185">Reference proteome</keyword>
<protein>
    <submittedName>
        <fullName evidence="3">Uncharacterized protein</fullName>
    </submittedName>
</protein>
<dbReference type="Proteomes" id="UP001162001">
    <property type="component" value="Segment"/>
</dbReference>
<accession>A0A7D3QWX4</accession>